<evidence type="ECO:0000259" key="2">
    <source>
        <dbReference type="Pfam" id="PF13193"/>
    </source>
</evidence>
<dbReference type="SUPFAM" id="SSF56801">
    <property type="entry name" value="Acetyl-CoA synthetase-like"/>
    <property type="match status" value="1"/>
</dbReference>
<dbReference type="InterPro" id="IPR020845">
    <property type="entry name" value="AMP-binding_CS"/>
</dbReference>
<organism evidence="3">
    <name type="scientific">Rhodococcus sp. NS1</name>
    <dbReference type="NCBI Taxonomy" id="402236"/>
    <lineage>
        <taxon>Bacteria</taxon>
        <taxon>Bacillati</taxon>
        <taxon>Actinomycetota</taxon>
        <taxon>Actinomycetes</taxon>
        <taxon>Mycobacteriales</taxon>
        <taxon>Nocardiaceae</taxon>
        <taxon>Rhodococcus</taxon>
    </lineage>
</organism>
<proteinExistence type="predicted"/>
<reference evidence="3" key="1">
    <citation type="submission" date="2014-03" db="EMBL/GenBank/DDBJ databases">
        <authorList>
            <person name="Zhang G."/>
            <person name="Zhu L."/>
            <person name="Fang P."/>
        </authorList>
    </citation>
    <scope>NUCLEOTIDE SEQUENCE</scope>
    <source>
        <strain evidence="3">NS1</strain>
        <plasmid evidence="3">pNSL1</plasmid>
    </source>
</reference>
<dbReference type="PANTHER" id="PTHR43767">
    <property type="entry name" value="LONG-CHAIN-FATTY-ACID--COA LIGASE"/>
    <property type="match status" value="1"/>
</dbReference>
<dbReference type="AlphaFoldDB" id="A0A097SQN5"/>
<dbReference type="Pfam" id="PF00501">
    <property type="entry name" value="AMP-binding"/>
    <property type="match status" value="1"/>
</dbReference>
<feature type="domain" description="AMP-binding enzyme C-terminal" evidence="2">
    <location>
        <begin position="432"/>
        <end position="498"/>
    </location>
</feature>
<gene>
    <name evidence="3" type="ORF">LRS1606.393</name>
</gene>
<dbReference type="InterPro" id="IPR042099">
    <property type="entry name" value="ANL_N_sf"/>
</dbReference>
<dbReference type="PANTHER" id="PTHR43767:SF1">
    <property type="entry name" value="NONRIBOSOMAL PEPTIDE SYNTHASE PES1 (EUROFUNG)-RELATED"/>
    <property type="match status" value="1"/>
</dbReference>
<evidence type="ECO:0000313" key="3">
    <source>
        <dbReference type="EMBL" id="AIU93827.1"/>
    </source>
</evidence>
<dbReference type="EMBL" id="KJ605395">
    <property type="protein sequence ID" value="AIU93827.1"/>
    <property type="molecule type" value="Genomic_DNA"/>
</dbReference>
<evidence type="ECO:0000259" key="1">
    <source>
        <dbReference type="Pfam" id="PF00501"/>
    </source>
</evidence>
<dbReference type="Pfam" id="PF13193">
    <property type="entry name" value="AMP-binding_C"/>
    <property type="match status" value="1"/>
</dbReference>
<keyword evidence="3" id="KW-0614">Plasmid</keyword>
<dbReference type="Gene3D" id="3.30.300.30">
    <property type="match status" value="1"/>
</dbReference>
<dbReference type="InterPro" id="IPR025110">
    <property type="entry name" value="AMP-bd_C"/>
</dbReference>
<name>A0A097SQN5_9NOCA</name>
<dbReference type="InterPro" id="IPR045851">
    <property type="entry name" value="AMP-bd_C_sf"/>
</dbReference>
<dbReference type="Gene3D" id="3.40.50.12780">
    <property type="entry name" value="N-terminal domain of ligase-like"/>
    <property type="match status" value="1"/>
</dbReference>
<dbReference type="InterPro" id="IPR050237">
    <property type="entry name" value="ATP-dep_AMP-bd_enzyme"/>
</dbReference>
<geneLocation type="plasmid" evidence="3">
    <name>pNSL1</name>
</geneLocation>
<dbReference type="PROSITE" id="PS00455">
    <property type="entry name" value="AMP_BINDING"/>
    <property type="match status" value="1"/>
</dbReference>
<dbReference type="GO" id="GO:0016878">
    <property type="term" value="F:acid-thiol ligase activity"/>
    <property type="evidence" value="ECO:0007669"/>
    <property type="project" value="UniProtKB-ARBA"/>
</dbReference>
<protein>
    <submittedName>
        <fullName evidence="3">Uncharacterized protein</fullName>
    </submittedName>
</protein>
<accession>A0A097SQN5</accession>
<dbReference type="InterPro" id="IPR000873">
    <property type="entry name" value="AMP-dep_synth/lig_dom"/>
</dbReference>
<feature type="domain" description="AMP-dependent synthetase/ligase" evidence="1">
    <location>
        <begin position="13"/>
        <end position="380"/>
    </location>
</feature>
<sequence length="519" mass="56697">MRVRAGLTAIDAAIRHAGKVALTYEGADTSFIELDRQANLAGSGLIAHGVTPGSVVGILMYNSPEVVHLWLGCERAGLVRIPLHSHFEMQTHVELLKHLGSRTIVFDSRMTAIVESRLEDLEGFLLICVGHDVPDWAVSWSDVTESGSAAPHNHEVDENTPAFIQPTTGTTGQPKPWIVTHRSWAAVVNQNLHHLDTFDDGIRAFGPHDVVMHVHPLQWATGFQLLYPGILRGARTLLVDDSTFDPQAVLDLMVGEEVTCVFLPAPMLTLILDAAETRETVEHSIERLVVFFATPELLLRTSEVFGPVWCHGFGSTEQGAVTTRLRASDITGHDERLHSVGLPASPFFEVDIINGRGERAEVGELGEIVVRSAMSTSSYWNLPERTEQAFLDGDWFRPDDVGYKDADGFLYYIDRAGDSIHTSRGMVYPHTVEGAVLRHRAVANCGVVGNGAGGVVAAITLKAGYIDSSDLRTEIRESAISGLRSHEVPEILVVEELPTVLGGAKVQRKVLQEMLVGNR</sequence>